<dbReference type="EMBL" id="OY660879">
    <property type="protein sequence ID" value="CAJ1076923.1"/>
    <property type="molecule type" value="Genomic_DNA"/>
</dbReference>
<gene>
    <name evidence="1" type="ORF">XNOV1_A035851</name>
</gene>
<dbReference type="AlphaFoldDB" id="A0AAV1GTQ3"/>
<dbReference type="Proteomes" id="UP001178508">
    <property type="component" value="Chromosome 16"/>
</dbReference>
<reference evidence="1" key="1">
    <citation type="submission" date="2023-08" db="EMBL/GenBank/DDBJ databases">
        <authorList>
            <person name="Alioto T."/>
            <person name="Alioto T."/>
            <person name="Gomez Garrido J."/>
        </authorList>
    </citation>
    <scope>NUCLEOTIDE SEQUENCE</scope>
</reference>
<evidence type="ECO:0000313" key="1">
    <source>
        <dbReference type="EMBL" id="CAJ1076923.1"/>
    </source>
</evidence>
<name>A0AAV1GTQ3_XYRNO</name>
<organism evidence="1 2">
    <name type="scientific">Xyrichtys novacula</name>
    <name type="common">Pearly razorfish</name>
    <name type="synonym">Hemipteronotus novacula</name>
    <dbReference type="NCBI Taxonomy" id="13765"/>
    <lineage>
        <taxon>Eukaryota</taxon>
        <taxon>Metazoa</taxon>
        <taxon>Chordata</taxon>
        <taxon>Craniata</taxon>
        <taxon>Vertebrata</taxon>
        <taxon>Euteleostomi</taxon>
        <taxon>Actinopterygii</taxon>
        <taxon>Neopterygii</taxon>
        <taxon>Teleostei</taxon>
        <taxon>Neoteleostei</taxon>
        <taxon>Acanthomorphata</taxon>
        <taxon>Eupercaria</taxon>
        <taxon>Labriformes</taxon>
        <taxon>Labridae</taxon>
        <taxon>Xyrichtys</taxon>
    </lineage>
</organism>
<evidence type="ECO:0000313" key="2">
    <source>
        <dbReference type="Proteomes" id="UP001178508"/>
    </source>
</evidence>
<protein>
    <submittedName>
        <fullName evidence="1">Uncharacterized protein</fullName>
    </submittedName>
</protein>
<keyword evidence="2" id="KW-1185">Reference proteome</keyword>
<proteinExistence type="predicted"/>
<accession>A0AAV1GTQ3</accession>
<sequence>MRAWRLTVAAALLNESSRLSFVGIKGCRRKPKTRRRFALQVVTAVGRFGKMEAVNFWGVEGGVKSLKGNQTRLFLSTPDRTPFFHLDLSVGSLVLVQSDKKEVNPSTFTPDLRSLTS</sequence>